<feature type="domain" description="Mechanosensitive ion channel MscS C-terminal" evidence="9">
    <location>
        <begin position="508"/>
        <end position="618"/>
    </location>
</feature>
<dbReference type="SUPFAM" id="SSF82689">
    <property type="entry name" value="Mechanosensitive channel protein MscS (YggB), C-terminal domain"/>
    <property type="match status" value="1"/>
</dbReference>
<feature type="transmembrane region" description="Helical" evidence="7">
    <location>
        <begin position="347"/>
        <end position="365"/>
    </location>
</feature>
<accession>A0A1P8KKD2</accession>
<dbReference type="Gene3D" id="2.30.30.60">
    <property type="match status" value="1"/>
</dbReference>
<dbReference type="InterPro" id="IPR011014">
    <property type="entry name" value="MscS_channel_TM-2"/>
</dbReference>
<dbReference type="AlphaFoldDB" id="A0A1P8KKD2"/>
<comment type="subcellular location">
    <subcellularLocation>
        <location evidence="1">Cell membrane</location>
        <topology evidence="1">Multi-pass membrane protein</topology>
    </subcellularLocation>
</comment>
<dbReference type="Gene3D" id="3.30.70.100">
    <property type="match status" value="1"/>
</dbReference>
<dbReference type="SUPFAM" id="SSF82861">
    <property type="entry name" value="Mechanosensitive channel protein MscS (YggB), transmembrane region"/>
    <property type="match status" value="1"/>
</dbReference>
<proteinExistence type="inferred from homology"/>
<feature type="transmembrane region" description="Helical" evidence="7">
    <location>
        <begin position="386"/>
        <end position="408"/>
    </location>
</feature>
<evidence type="ECO:0000256" key="6">
    <source>
        <dbReference type="ARBA" id="ARBA00023136"/>
    </source>
</evidence>
<evidence type="ECO:0008006" key="13">
    <source>
        <dbReference type="Google" id="ProtNLM"/>
    </source>
</evidence>
<reference evidence="11 12" key="1">
    <citation type="submission" date="2017-01" db="EMBL/GenBank/DDBJ databases">
        <title>Genome sequencing of Arcobacter sp. LPB0137.</title>
        <authorList>
            <person name="Lee G.-W."/>
            <person name="Yi H."/>
        </authorList>
    </citation>
    <scope>NUCLEOTIDE SEQUENCE [LARGE SCALE GENOMIC DNA]</scope>
    <source>
        <strain evidence="11 12">LPB0137</strain>
    </source>
</reference>
<dbReference type="InterPro" id="IPR049142">
    <property type="entry name" value="MS_channel_1st"/>
</dbReference>
<keyword evidence="3" id="KW-1003">Cell membrane</keyword>
<protein>
    <recommendedName>
        <fullName evidence="13">Mechanosensitive ion channel protein</fullName>
    </recommendedName>
</protein>
<evidence type="ECO:0000256" key="3">
    <source>
        <dbReference type="ARBA" id="ARBA00022475"/>
    </source>
</evidence>
<dbReference type="KEGG" id="alp:LPB137_03740"/>
<dbReference type="Pfam" id="PF21088">
    <property type="entry name" value="MS_channel_1st"/>
    <property type="match status" value="1"/>
</dbReference>
<dbReference type="InterPro" id="IPR006685">
    <property type="entry name" value="MscS_channel_2nd"/>
</dbReference>
<dbReference type="EMBL" id="CP019070">
    <property type="protein sequence ID" value="APW65009.1"/>
    <property type="molecule type" value="Genomic_DNA"/>
</dbReference>
<dbReference type="InterPro" id="IPR045042">
    <property type="entry name" value="YnaI-like"/>
</dbReference>
<feature type="transmembrane region" description="Helical" evidence="7">
    <location>
        <begin position="266"/>
        <end position="296"/>
    </location>
</feature>
<evidence type="ECO:0000256" key="5">
    <source>
        <dbReference type="ARBA" id="ARBA00022989"/>
    </source>
</evidence>
<dbReference type="InterPro" id="IPR023408">
    <property type="entry name" value="MscS_beta-dom_sf"/>
</dbReference>
<dbReference type="GO" id="GO:0005886">
    <property type="term" value="C:plasma membrane"/>
    <property type="evidence" value="ECO:0007669"/>
    <property type="project" value="UniProtKB-SubCell"/>
</dbReference>
<keyword evidence="6 7" id="KW-0472">Membrane</keyword>
<evidence type="ECO:0000256" key="2">
    <source>
        <dbReference type="ARBA" id="ARBA00008017"/>
    </source>
</evidence>
<sequence>MNLSKFYKIFFTLILPILMYSEDIQKEPIKLITPDTKVEVKKEEIKNDTKETTTVEAIASVAKSSIEKQIEEQNKLLNSVVENIKNETYLNDAIDEKEYKEQIDFLTKKININKIEKNTLAVKRDELRRETLKQEYKYENTLKNIIIAKQEYKDKKYFENILKENIKYLNTLFYEKYTTVYETESKNKNTISIAFTQNYIELYNQTHLQTYVLTYLLENMSLYRTTNFFIDEFNLQYLVNQIDSFYGISFVSGLTSYYLKFSIGEIAVVILIMLVLRLLNLKIISLIASLIARFFVKIEDADSEVIRQYLRMSIDAPLKYGLYLLGIQISVYILINDQELIAKIMPWIYTTYMALLTWGLYAILNNSINIYAHTLLEKYPNVRKEMIVFILRIIKIILILLVILFLFTQLGIDIKAIAASLGVGGIAIALASKDTLANFFGSLNIMTDNSFSQGDWIRTSSVEGTVVDIRMRTTRIRTFDNAMITVPNTELANTSIMNWSKRKIGRRIKMNLGVTYQSKMEDVVQLKNDIFEMLDNHPHIASVKNSQISHSRRFEAIKKEDLDGVKRTLLVYIDAYGPSSIDIMIYCFSRSPDWEDWLATKEDVLIKLDELVKKNNCDFAYPTQTIMLKNDDDELNMNTDK</sequence>
<dbReference type="PANTHER" id="PTHR43634">
    <property type="entry name" value="OW CONDUCTANCE MECHANOSENSITIVE CHANNEL"/>
    <property type="match status" value="1"/>
</dbReference>
<name>A0A1P8KKD2_9BACT</name>
<dbReference type="STRING" id="1850254.LPB137_03740"/>
<evidence type="ECO:0000313" key="11">
    <source>
        <dbReference type="EMBL" id="APW65009.1"/>
    </source>
</evidence>
<dbReference type="RefSeq" id="WP_076084543.1">
    <property type="nucleotide sequence ID" value="NZ_CP019070.1"/>
</dbReference>
<dbReference type="SUPFAM" id="SSF50182">
    <property type="entry name" value="Sm-like ribonucleoproteins"/>
    <property type="match status" value="1"/>
</dbReference>
<feature type="domain" description="Mechanosensitive ion channel MscS" evidence="8">
    <location>
        <begin position="434"/>
        <end position="501"/>
    </location>
</feature>
<feature type="domain" description="Mechanosensitive ion channel transmembrane helices 2/3" evidence="10">
    <location>
        <begin position="393"/>
        <end position="433"/>
    </location>
</feature>
<evidence type="ECO:0000256" key="7">
    <source>
        <dbReference type="SAM" id="Phobius"/>
    </source>
</evidence>
<organism evidence="11 12">
    <name type="scientific">Poseidonibacter parvus</name>
    <dbReference type="NCBI Taxonomy" id="1850254"/>
    <lineage>
        <taxon>Bacteria</taxon>
        <taxon>Pseudomonadati</taxon>
        <taxon>Campylobacterota</taxon>
        <taxon>Epsilonproteobacteria</taxon>
        <taxon>Campylobacterales</taxon>
        <taxon>Arcobacteraceae</taxon>
        <taxon>Poseidonibacter</taxon>
    </lineage>
</organism>
<evidence type="ECO:0000256" key="1">
    <source>
        <dbReference type="ARBA" id="ARBA00004651"/>
    </source>
</evidence>
<dbReference type="PROSITE" id="PS01246">
    <property type="entry name" value="UPF0003"/>
    <property type="match status" value="1"/>
</dbReference>
<keyword evidence="4 7" id="KW-0812">Transmembrane</keyword>
<dbReference type="InterPro" id="IPR011066">
    <property type="entry name" value="MscS_channel_C_sf"/>
</dbReference>
<dbReference type="Pfam" id="PF00924">
    <property type="entry name" value="MS_channel_2nd"/>
    <property type="match status" value="1"/>
</dbReference>
<dbReference type="InterPro" id="IPR006686">
    <property type="entry name" value="MscS_channel_CS"/>
</dbReference>
<evidence type="ECO:0000313" key="12">
    <source>
        <dbReference type="Proteomes" id="UP000186074"/>
    </source>
</evidence>
<evidence type="ECO:0000259" key="8">
    <source>
        <dbReference type="Pfam" id="PF00924"/>
    </source>
</evidence>
<feature type="transmembrane region" description="Helical" evidence="7">
    <location>
        <begin position="317"/>
        <end position="335"/>
    </location>
</feature>
<evidence type="ECO:0000259" key="10">
    <source>
        <dbReference type="Pfam" id="PF21088"/>
    </source>
</evidence>
<dbReference type="Proteomes" id="UP000186074">
    <property type="component" value="Chromosome"/>
</dbReference>
<evidence type="ECO:0000259" key="9">
    <source>
        <dbReference type="Pfam" id="PF21082"/>
    </source>
</evidence>
<gene>
    <name evidence="11" type="ORF">LPB137_03740</name>
</gene>
<dbReference type="Pfam" id="PF21082">
    <property type="entry name" value="MS_channel_3rd"/>
    <property type="match status" value="1"/>
</dbReference>
<dbReference type="Gene3D" id="1.10.287.1260">
    <property type="match status" value="1"/>
</dbReference>
<dbReference type="InterPro" id="IPR010920">
    <property type="entry name" value="LSM_dom_sf"/>
</dbReference>
<comment type="similarity">
    <text evidence="2">Belongs to the MscS (TC 1.A.23) family.</text>
</comment>
<dbReference type="OrthoDB" id="9775207at2"/>
<keyword evidence="12" id="KW-1185">Reference proteome</keyword>
<keyword evidence="5 7" id="KW-1133">Transmembrane helix</keyword>
<dbReference type="InterPro" id="IPR049278">
    <property type="entry name" value="MS_channel_C"/>
</dbReference>
<dbReference type="GO" id="GO:0008381">
    <property type="term" value="F:mechanosensitive monoatomic ion channel activity"/>
    <property type="evidence" value="ECO:0007669"/>
    <property type="project" value="UniProtKB-ARBA"/>
</dbReference>
<dbReference type="PANTHER" id="PTHR43634:SF2">
    <property type="entry name" value="LOW CONDUCTANCE MECHANOSENSITIVE CHANNEL YNAI"/>
    <property type="match status" value="1"/>
</dbReference>
<evidence type="ECO:0000256" key="4">
    <source>
        <dbReference type="ARBA" id="ARBA00022692"/>
    </source>
</evidence>